<evidence type="ECO:0000313" key="1">
    <source>
        <dbReference type="EMBL" id="NSX55627.1"/>
    </source>
</evidence>
<proteinExistence type="predicted"/>
<name>A0ABX2IX70_9RHOB</name>
<gene>
    <name evidence="1" type="ORF">HRQ87_12510</name>
</gene>
<sequence>MIMKIGCECGAVIVDQTDYLANKGYIFGDKDWFNFWDIVDDAIENPSDKETREEAAMRVRKSQPTRLIWECRQCGRLYLDDQNHDLVQYVPANKKCNDILDR</sequence>
<comment type="caution">
    <text evidence="1">The sequence shown here is derived from an EMBL/GenBank/DDBJ whole genome shotgun (WGS) entry which is preliminary data.</text>
</comment>
<protein>
    <submittedName>
        <fullName evidence="1">Uncharacterized protein</fullName>
    </submittedName>
</protein>
<evidence type="ECO:0000313" key="2">
    <source>
        <dbReference type="Proteomes" id="UP000777935"/>
    </source>
</evidence>
<organism evidence="1 2">
    <name type="scientific">Parasulfitobacter algicola</name>
    <dbReference type="NCBI Taxonomy" id="2614809"/>
    <lineage>
        <taxon>Bacteria</taxon>
        <taxon>Pseudomonadati</taxon>
        <taxon>Pseudomonadota</taxon>
        <taxon>Alphaproteobacteria</taxon>
        <taxon>Rhodobacterales</taxon>
        <taxon>Roseobacteraceae</taxon>
        <taxon>Parasulfitobacter</taxon>
    </lineage>
</organism>
<dbReference type="RefSeq" id="WP_174138779.1">
    <property type="nucleotide sequence ID" value="NZ_JABUFE010000007.1"/>
</dbReference>
<keyword evidence="2" id="KW-1185">Reference proteome</keyword>
<reference evidence="1 2" key="1">
    <citation type="submission" date="2020-06" db="EMBL/GenBank/DDBJ databases">
        <title>Sulfitobacter algicola sp. nov., isolated from green algae.</title>
        <authorList>
            <person name="Wang C."/>
        </authorList>
    </citation>
    <scope>NUCLEOTIDE SEQUENCE [LARGE SCALE GENOMIC DNA]</scope>
    <source>
        <strain evidence="1 2">1151</strain>
    </source>
</reference>
<dbReference type="Proteomes" id="UP000777935">
    <property type="component" value="Unassembled WGS sequence"/>
</dbReference>
<dbReference type="EMBL" id="JABUFE010000007">
    <property type="protein sequence ID" value="NSX55627.1"/>
    <property type="molecule type" value="Genomic_DNA"/>
</dbReference>
<accession>A0ABX2IX70</accession>